<keyword evidence="2" id="KW-1185">Reference proteome</keyword>
<dbReference type="AlphaFoldDB" id="A0AAN8CIA5"/>
<name>A0AAN8CIA5_9TELE</name>
<evidence type="ECO:0000313" key="2">
    <source>
        <dbReference type="Proteomes" id="UP001335648"/>
    </source>
</evidence>
<comment type="caution">
    <text evidence="1">The sequence shown here is derived from an EMBL/GenBank/DDBJ whole genome shotgun (WGS) entry which is preliminary data.</text>
</comment>
<evidence type="ECO:0000313" key="1">
    <source>
        <dbReference type="EMBL" id="KAK5902940.1"/>
    </source>
</evidence>
<dbReference type="Proteomes" id="UP001335648">
    <property type="component" value="Unassembled WGS sequence"/>
</dbReference>
<organism evidence="1 2">
    <name type="scientific">Champsocephalus esox</name>
    <name type="common">pike icefish</name>
    <dbReference type="NCBI Taxonomy" id="159716"/>
    <lineage>
        <taxon>Eukaryota</taxon>
        <taxon>Metazoa</taxon>
        <taxon>Chordata</taxon>
        <taxon>Craniata</taxon>
        <taxon>Vertebrata</taxon>
        <taxon>Euteleostomi</taxon>
        <taxon>Actinopterygii</taxon>
        <taxon>Neopterygii</taxon>
        <taxon>Teleostei</taxon>
        <taxon>Neoteleostei</taxon>
        <taxon>Acanthomorphata</taxon>
        <taxon>Eupercaria</taxon>
        <taxon>Perciformes</taxon>
        <taxon>Notothenioidei</taxon>
        <taxon>Channichthyidae</taxon>
        <taxon>Champsocephalus</taxon>
    </lineage>
</organism>
<accession>A0AAN8CIA5</accession>
<proteinExistence type="predicted"/>
<dbReference type="EMBL" id="JAULUE010002051">
    <property type="protein sequence ID" value="KAK5902940.1"/>
    <property type="molecule type" value="Genomic_DNA"/>
</dbReference>
<sequence>MSCGHEFCMLGRVSKSKDPTTCSARPSTATS</sequence>
<reference evidence="1 2" key="1">
    <citation type="journal article" date="2023" name="Mol. Biol. Evol.">
        <title>Genomics of Secondarily Temperate Adaptation in the Only Non-Antarctic Icefish.</title>
        <authorList>
            <person name="Rivera-Colon A.G."/>
            <person name="Rayamajhi N."/>
            <person name="Minhas B.F."/>
            <person name="Madrigal G."/>
            <person name="Bilyk K.T."/>
            <person name="Yoon V."/>
            <person name="Hune M."/>
            <person name="Gregory S."/>
            <person name="Cheng C.H.C."/>
            <person name="Catchen J.M."/>
        </authorList>
    </citation>
    <scope>NUCLEOTIDE SEQUENCE [LARGE SCALE GENOMIC DNA]</scope>
    <source>
        <strain evidence="1">JC2023a</strain>
    </source>
</reference>
<protein>
    <submittedName>
        <fullName evidence="1">Uncharacterized protein</fullName>
    </submittedName>
</protein>
<gene>
    <name evidence="1" type="ORF">CesoFtcFv8_008148</name>
</gene>